<reference evidence="1" key="1">
    <citation type="submission" date="2021-01" db="EMBL/GenBank/DDBJ databases">
        <authorList>
            <person name="Sun Q."/>
        </authorList>
    </citation>
    <scope>NUCLEOTIDE SEQUENCE</scope>
    <source>
        <strain evidence="1">YIM B02566</strain>
    </source>
</reference>
<dbReference type="Proteomes" id="UP000616151">
    <property type="component" value="Unassembled WGS sequence"/>
</dbReference>
<organism evidence="1 2">
    <name type="scientific">Taklimakanibacter albus</name>
    <dbReference type="NCBI Taxonomy" id="2800327"/>
    <lineage>
        <taxon>Bacteria</taxon>
        <taxon>Pseudomonadati</taxon>
        <taxon>Pseudomonadota</taxon>
        <taxon>Alphaproteobacteria</taxon>
        <taxon>Hyphomicrobiales</taxon>
        <taxon>Aestuariivirgaceae</taxon>
        <taxon>Taklimakanibacter</taxon>
    </lineage>
</organism>
<proteinExistence type="predicted"/>
<evidence type="ECO:0000313" key="2">
    <source>
        <dbReference type="Proteomes" id="UP000616151"/>
    </source>
</evidence>
<keyword evidence="2" id="KW-1185">Reference proteome</keyword>
<sequence>MFTRKFFALALLTSSALLGAGAAHAEESITVASWGGVYQDAERAAFFEPAAKALGITIKEETLSGIVDVRLQVQSGAVTWDIAELGSSDCAQGAKEGLFETLDFTVINKDGFVPGSFSDHWVGSMFYSVVLAWNKAKYGANPPKNWADFWNVEKFPGTRSLHNSPGGPLELALIADGVEKDKIYPLDVDRAFKKMEEIKPAITVWWTSGAQTTQLLKDREVDMIAIWVSRAIAAQKAGAEVDFTFDQGELDYGCFVIPKGSKKKDLAMKALAQFTSPELQANIPQHIDYGPINIKAFDTGKIPPEKLPGLNSSPENTDKQFVYDAIWWGDHGGELQERWDDFLTQK</sequence>
<name>A0ACC5RAV2_9HYPH</name>
<comment type="caution">
    <text evidence="1">The sequence shown here is derived from an EMBL/GenBank/DDBJ whole genome shotgun (WGS) entry which is preliminary data.</text>
</comment>
<accession>A0ACC5RAV2</accession>
<dbReference type="EMBL" id="JAENHL010000008">
    <property type="protein sequence ID" value="MBK1869616.1"/>
    <property type="molecule type" value="Genomic_DNA"/>
</dbReference>
<protein>
    <submittedName>
        <fullName evidence="1">ABC transporter substrate-binding protein</fullName>
    </submittedName>
</protein>
<evidence type="ECO:0000313" key="1">
    <source>
        <dbReference type="EMBL" id="MBK1869616.1"/>
    </source>
</evidence>
<gene>
    <name evidence="1" type="ORF">JHL16_24865</name>
</gene>